<dbReference type="GO" id="GO:0005737">
    <property type="term" value="C:cytoplasm"/>
    <property type="evidence" value="ECO:0007669"/>
    <property type="project" value="TreeGrafter"/>
</dbReference>
<evidence type="ECO:0000256" key="2">
    <source>
        <dbReference type="ARBA" id="ARBA00022977"/>
    </source>
</evidence>
<dbReference type="GO" id="GO:0009229">
    <property type="term" value="P:thiamine diphosphate biosynthetic process"/>
    <property type="evidence" value="ECO:0007669"/>
    <property type="project" value="UniProtKB-UniPathway"/>
</dbReference>
<evidence type="ECO:0000313" key="8">
    <source>
        <dbReference type="Proteomes" id="UP000316196"/>
    </source>
</evidence>
<feature type="domain" description="FAD dependent oxidoreductase" evidence="6">
    <location>
        <begin position="2"/>
        <end position="348"/>
    </location>
</feature>
<keyword evidence="2" id="KW-0784">Thiamine biosynthesis</keyword>
<gene>
    <name evidence="7" type="ORF">FB460_0608</name>
</gene>
<dbReference type="PANTHER" id="PTHR13847:SF289">
    <property type="entry name" value="GLYCINE OXIDASE"/>
    <property type="match status" value="1"/>
</dbReference>
<dbReference type="SUPFAM" id="SSF54373">
    <property type="entry name" value="FAD-linked reductases, C-terminal domain"/>
    <property type="match status" value="1"/>
</dbReference>
<evidence type="ECO:0000313" key="7">
    <source>
        <dbReference type="EMBL" id="TQL62817.1"/>
    </source>
</evidence>
<dbReference type="NCBIfam" id="TIGR02352">
    <property type="entry name" value="thiamin_ThiO"/>
    <property type="match status" value="1"/>
</dbReference>
<evidence type="ECO:0000256" key="5">
    <source>
        <dbReference type="ARBA" id="ARBA00050018"/>
    </source>
</evidence>
<dbReference type="Gene3D" id="3.30.9.10">
    <property type="entry name" value="D-Amino Acid Oxidase, subunit A, domain 2"/>
    <property type="match status" value="1"/>
</dbReference>
<evidence type="ECO:0000256" key="1">
    <source>
        <dbReference type="ARBA" id="ARBA00004948"/>
    </source>
</evidence>
<keyword evidence="3" id="KW-0560">Oxidoreductase</keyword>
<accession>A0A542ZR63</accession>
<dbReference type="GO" id="GO:0043799">
    <property type="term" value="F:glycine oxidase activity"/>
    <property type="evidence" value="ECO:0007669"/>
    <property type="project" value="UniProtKB-EC"/>
</dbReference>
<reference evidence="7 8" key="1">
    <citation type="submission" date="2019-06" db="EMBL/GenBank/DDBJ databases">
        <title>Sequencing the genomes of 1000 actinobacteria strains.</title>
        <authorList>
            <person name="Klenk H.-P."/>
        </authorList>
    </citation>
    <scope>NUCLEOTIDE SEQUENCE [LARGE SCALE GENOMIC DNA]</scope>
    <source>
        <strain evidence="7 8">DSM 8251</strain>
    </source>
</reference>
<evidence type="ECO:0000259" key="6">
    <source>
        <dbReference type="Pfam" id="PF01266"/>
    </source>
</evidence>
<evidence type="ECO:0000256" key="4">
    <source>
        <dbReference type="ARBA" id="ARBA00049872"/>
    </source>
</evidence>
<comment type="catalytic activity">
    <reaction evidence="4">
        <text>glycine + O2 + H2O = glyoxylate + H2O2 + NH4(+)</text>
        <dbReference type="Rhea" id="RHEA:11532"/>
        <dbReference type="ChEBI" id="CHEBI:15377"/>
        <dbReference type="ChEBI" id="CHEBI:15379"/>
        <dbReference type="ChEBI" id="CHEBI:16240"/>
        <dbReference type="ChEBI" id="CHEBI:28938"/>
        <dbReference type="ChEBI" id="CHEBI:36655"/>
        <dbReference type="ChEBI" id="CHEBI:57305"/>
        <dbReference type="EC" id="1.4.3.19"/>
    </reaction>
</comment>
<protein>
    <recommendedName>
        <fullName evidence="5">glycine oxidase</fullName>
        <ecNumber evidence="5">1.4.3.19</ecNumber>
    </recommendedName>
</protein>
<dbReference type="AlphaFoldDB" id="A0A542ZR63"/>
<keyword evidence="8" id="KW-1185">Reference proteome</keyword>
<dbReference type="EC" id="1.4.3.19" evidence="5"/>
<evidence type="ECO:0000256" key="3">
    <source>
        <dbReference type="ARBA" id="ARBA00023002"/>
    </source>
</evidence>
<dbReference type="EMBL" id="VFOR01000001">
    <property type="protein sequence ID" value="TQL62817.1"/>
    <property type="molecule type" value="Genomic_DNA"/>
</dbReference>
<comment type="pathway">
    <text evidence="1">Cofactor biosynthesis; thiamine diphosphate biosynthesis.</text>
</comment>
<proteinExistence type="predicted"/>
<name>A0A542ZR63_9ACTN</name>
<comment type="caution">
    <text evidence="7">The sequence shown here is derived from an EMBL/GenBank/DDBJ whole genome shotgun (WGS) entry which is preliminary data.</text>
</comment>
<dbReference type="UniPathway" id="UPA00060"/>
<dbReference type="GO" id="GO:0009228">
    <property type="term" value="P:thiamine biosynthetic process"/>
    <property type="evidence" value="ECO:0007669"/>
    <property type="project" value="UniProtKB-KW"/>
</dbReference>
<dbReference type="Gene3D" id="3.50.50.60">
    <property type="entry name" value="FAD/NAD(P)-binding domain"/>
    <property type="match status" value="1"/>
</dbReference>
<dbReference type="GO" id="GO:0050660">
    <property type="term" value="F:flavin adenine dinucleotide binding"/>
    <property type="evidence" value="ECO:0007669"/>
    <property type="project" value="InterPro"/>
</dbReference>
<dbReference type="InterPro" id="IPR012727">
    <property type="entry name" value="Gly_oxidase_ThiO"/>
</dbReference>
<dbReference type="SUPFAM" id="SSF51905">
    <property type="entry name" value="FAD/NAD(P)-binding domain"/>
    <property type="match status" value="1"/>
</dbReference>
<dbReference type="InterPro" id="IPR006076">
    <property type="entry name" value="FAD-dep_OxRdtase"/>
</dbReference>
<sequence>MIGGGLMGAAIAWRLAQRGREVTVVTGPGPIEAPGATAAWASAGMLAPVTETNFTETGLLDLNLDSLRRWPRFVDELADTGADPGYRTDSTLSVAQSPDDAARLSDFADFCDDHDLTTKRLTSREARRLEPLLSPRVRSALLVEADVSCDNRMLWSALIHAATTAGVRFTPGEVEAVTTDDDRATGVRLRTAEQVTADHIVLAAGAWSGSIDLPVEVPVRPVKGQILRLHAGTLPRLTHTVRAFSHGQEVYLVPRHHGEVVVGASVEEMGFDTRVTGEGAWSLLRDARQVMPLTAEYTLNEFSVGFRPGTPDNSPFLGPSGVPGLTLACGHHRNGVLLVPLTADAVVEHITDGRLPDCAAPFTLARPMTARKPRREEEP</sequence>
<dbReference type="Pfam" id="PF01266">
    <property type="entry name" value="DAO"/>
    <property type="match status" value="1"/>
</dbReference>
<dbReference type="Proteomes" id="UP000316196">
    <property type="component" value="Unassembled WGS sequence"/>
</dbReference>
<dbReference type="PANTHER" id="PTHR13847">
    <property type="entry name" value="SARCOSINE DEHYDROGENASE-RELATED"/>
    <property type="match status" value="1"/>
</dbReference>
<organism evidence="7 8">
    <name type="scientific">Propioniferax innocua</name>
    <dbReference type="NCBI Taxonomy" id="1753"/>
    <lineage>
        <taxon>Bacteria</taxon>
        <taxon>Bacillati</taxon>
        <taxon>Actinomycetota</taxon>
        <taxon>Actinomycetes</taxon>
        <taxon>Propionibacteriales</taxon>
        <taxon>Propionibacteriaceae</taxon>
        <taxon>Propioniferax</taxon>
    </lineage>
</organism>
<dbReference type="InterPro" id="IPR036188">
    <property type="entry name" value="FAD/NAD-bd_sf"/>
</dbReference>